<proteinExistence type="predicted"/>
<dbReference type="Proteomes" id="UP000324159">
    <property type="component" value="Unassembled WGS sequence"/>
</dbReference>
<reference evidence="1 2" key="1">
    <citation type="submission" date="2019-07" db="EMBL/GenBank/DDBJ databases">
        <title>Genomic Encyclopedia of Type Strains, Phase IV (KMG-IV): sequencing the most valuable type-strain genomes for metagenomic binning, comparative biology and taxonomic classification.</title>
        <authorList>
            <person name="Goeker M."/>
        </authorList>
    </citation>
    <scope>NUCLEOTIDE SEQUENCE [LARGE SCALE GENOMIC DNA]</scope>
    <source>
        <strain evidence="1 2">SS015</strain>
    </source>
</reference>
<dbReference type="OrthoDB" id="5402365at2"/>
<accession>A0A5D3WHQ6</accession>
<organism evidence="1 2">
    <name type="scientific">Geothermobacter ehrlichii</name>
    <dbReference type="NCBI Taxonomy" id="213224"/>
    <lineage>
        <taxon>Bacteria</taxon>
        <taxon>Pseudomonadati</taxon>
        <taxon>Thermodesulfobacteriota</taxon>
        <taxon>Desulfuromonadia</taxon>
        <taxon>Desulfuromonadales</taxon>
        <taxon>Geothermobacteraceae</taxon>
        <taxon>Geothermobacter</taxon>
    </lineage>
</organism>
<protein>
    <recommendedName>
        <fullName evidence="3">WGR domain-containing protein</fullName>
    </recommendedName>
</protein>
<evidence type="ECO:0000313" key="1">
    <source>
        <dbReference type="EMBL" id="TYO96759.1"/>
    </source>
</evidence>
<comment type="caution">
    <text evidence="1">The sequence shown here is derived from an EMBL/GenBank/DDBJ whole genome shotgun (WGS) entry which is preliminary data.</text>
</comment>
<gene>
    <name evidence="1" type="ORF">EDC39_11247</name>
</gene>
<dbReference type="EMBL" id="VNIB01000012">
    <property type="protein sequence ID" value="TYO96759.1"/>
    <property type="molecule type" value="Genomic_DNA"/>
</dbReference>
<dbReference type="RefSeq" id="WP_148896601.1">
    <property type="nucleotide sequence ID" value="NZ_VNIB01000012.1"/>
</dbReference>
<sequence length="89" mass="10517">MTILQQTYLEADSPGHAWYRLQLIQLAEGFVIEKHSGCRGRKAHTEAWFRWDKAAARKVYDRILRNKTKDGRRRVYREVPSPAQLELFS</sequence>
<name>A0A5D3WHQ6_9BACT</name>
<evidence type="ECO:0000313" key="2">
    <source>
        <dbReference type="Proteomes" id="UP000324159"/>
    </source>
</evidence>
<evidence type="ECO:0008006" key="3">
    <source>
        <dbReference type="Google" id="ProtNLM"/>
    </source>
</evidence>
<dbReference type="AlphaFoldDB" id="A0A5D3WHQ6"/>
<keyword evidence="2" id="KW-1185">Reference proteome</keyword>